<name>A0A9D2D161_9FIRM</name>
<gene>
    <name evidence="2" type="ORF">IAA08_02080</name>
</gene>
<comment type="caution">
    <text evidence="2">The sequence shown here is derived from an EMBL/GenBank/DDBJ whole genome shotgun (WGS) entry which is preliminary data.</text>
</comment>
<feature type="signal peptide" evidence="1">
    <location>
        <begin position="1"/>
        <end position="21"/>
    </location>
</feature>
<reference evidence="2" key="2">
    <citation type="submission" date="2021-04" db="EMBL/GenBank/DDBJ databases">
        <authorList>
            <person name="Gilroy R."/>
        </authorList>
    </citation>
    <scope>NUCLEOTIDE SEQUENCE</scope>
    <source>
        <strain evidence="2">CHK192-9172</strain>
    </source>
</reference>
<accession>A0A9D2D161</accession>
<evidence type="ECO:0000313" key="3">
    <source>
        <dbReference type="Proteomes" id="UP000824024"/>
    </source>
</evidence>
<feature type="chain" id="PRO_5039687003" description="SLH domain-containing protein" evidence="1">
    <location>
        <begin position="22"/>
        <end position="228"/>
    </location>
</feature>
<organism evidence="2 3">
    <name type="scientific">Candidatus Eubacterium avistercoris</name>
    <dbReference type="NCBI Taxonomy" id="2838567"/>
    <lineage>
        <taxon>Bacteria</taxon>
        <taxon>Bacillati</taxon>
        <taxon>Bacillota</taxon>
        <taxon>Clostridia</taxon>
        <taxon>Eubacteriales</taxon>
        <taxon>Eubacteriaceae</taxon>
        <taxon>Eubacterium</taxon>
    </lineage>
</organism>
<sequence length="228" mass="24998">MKKKIIAILLCGMLASSMLTACGNKNTDKEPSVSSEKETTQTLENGLPEDARSMEHVLEALADVGYESGNEYAVWDEDYFWNACAYLVNEDGTANGDGGKTDSGIQMPEERVKEYANALFGAYDGNAKDLPDIPEGMDNVSLDLGTGKYIFAEIDTDAYELEVKECTDNQDGTYEITGSLRKASDGEDAADFSAAMQGTSYESSGDLHYRYMITTFEITERYSSESQD</sequence>
<dbReference type="Proteomes" id="UP000824024">
    <property type="component" value="Unassembled WGS sequence"/>
</dbReference>
<evidence type="ECO:0008006" key="4">
    <source>
        <dbReference type="Google" id="ProtNLM"/>
    </source>
</evidence>
<dbReference type="EMBL" id="DXCH01000055">
    <property type="protein sequence ID" value="HIZ06706.1"/>
    <property type="molecule type" value="Genomic_DNA"/>
</dbReference>
<dbReference type="AlphaFoldDB" id="A0A9D2D161"/>
<keyword evidence="1" id="KW-0732">Signal</keyword>
<feature type="non-terminal residue" evidence="2">
    <location>
        <position position="228"/>
    </location>
</feature>
<evidence type="ECO:0000256" key="1">
    <source>
        <dbReference type="SAM" id="SignalP"/>
    </source>
</evidence>
<protein>
    <recommendedName>
        <fullName evidence="4">SLH domain-containing protein</fullName>
    </recommendedName>
</protein>
<evidence type="ECO:0000313" key="2">
    <source>
        <dbReference type="EMBL" id="HIZ06706.1"/>
    </source>
</evidence>
<reference evidence="2" key="1">
    <citation type="journal article" date="2021" name="PeerJ">
        <title>Extensive microbial diversity within the chicken gut microbiome revealed by metagenomics and culture.</title>
        <authorList>
            <person name="Gilroy R."/>
            <person name="Ravi A."/>
            <person name="Getino M."/>
            <person name="Pursley I."/>
            <person name="Horton D.L."/>
            <person name="Alikhan N.F."/>
            <person name="Baker D."/>
            <person name="Gharbi K."/>
            <person name="Hall N."/>
            <person name="Watson M."/>
            <person name="Adriaenssens E.M."/>
            <person name="Foster-Nyarko E."/>
            <person name="Jarju S."/>
            <person name="Secka A."/>
            <person name="Antonio M."/>
            <person name="Oren A."/>
            <person name="Chaudhuri R.R."/>
            <person name="La Ragione R."/>
            <person name="Hildebrand F."/>
            <person name="Pallen M.J."/>
        </authorList>
    </citation>
    <scope>NUCLEOTIDE SEQUENCE</scope>
    <source>
        <strain evidence="2">CHK192-9172</strain>
    </source>
</reference>
<proteinExistence type="predicted"/>
<dbReference type="PROSITE" id="PS51257">
    <property type="entry name" value="PROKAR_LIPOPROTEIN"/>
    <property type="match status" value="1"/>
</dbReference>